<keyword evidence="3" id="KW-0472">Membrane</keyword>
<feature type="domain" description="Heterokaryon incompatibility" evidence="4">
    <location>
        <begin position="21"/>
        <end position="112"/>
    </location>
</feature>
<keyword evidence="3" id="KW-0812">Transmembrane</keyword>
<dbReference type="PROSITE" id="PS50088">
    <property type="entry name" value="ANK_REPEAT"/>
    <property type="match status" value="8"/>
</dbReference>
<dbReference type="Pfam" id="PF13637">
    <property type="entry name" value="Ank_4"/>
    <property type="match status" value="1"/>
</dbReference>
<dbReference type="Pfam" id="PF26640">
    <property type="entry name" value="DUF8212"/>
    <property type="match status" value="1"/>
</dbReference>
<dbReference type="Proteomes" id="UP001243330">
    <property type="component" value="Unassembled WGS sequence"/>
</dbReference>
<dbReference type="Pfam" id="PF06985">
    <property type="entry name" value="HET"/>
    <property type="match status" value="1"/>
</dbReference>
<evidence type="ECO:0000256" key="2">
    <source>
        <dbReference type="SAM" id="Coils"/>
    </source>
</evidence>
<evidence type="ECO:0000259" key="4">
    <source>
        <dbReference type="Pfam" id="PF06985"/>
    </source>
</evidence>
<dbReference type="PRINTS" id="PR01415">
    <property type="entry name" value="ANKYRIN"/>
</dbReference>
<dbReference type="PANTHER" id="PTHR10622:SF10">
    <property type="entry name" value="HET DOMAIN-CONTAINING PROTEIN"/>
    <property type="match status" value="1"/>
</dbReference>
<name>A0AAD9ER98_9PEZI</name>
<evidence type="ECO:0000256" key="1">
    <source>
        <dbReference type="PROSITE-ProRule" id="PRU00023"/>
    </source>
</evidence>
<sequence length="994" mass="110176">MRLINVRTGRLEEFFHEPPAYAALSHTWGSDDEEISFRDLQEGNDFFKTGVGRDKFAGCCKQALADGLDYAWMDTCCIDKANSTELSEAINSMFAWYQKAAICYAFLADVSAADDVSNPDSEFRRSRWFERGWTLQELLAPGVVRFYSCEWSFLGTKRHLSTVVAQITGIPRPFLLGTAELREASVAQRMSWAAKRVTKRKEDIAYCLLGMFGVTMPMIYGEGEQAFGRLQEEIMRRNTDDSILAWNLSSSEAETDLTPTGKINSGGILASSPSDFANSGDIVCREHRGTSIDPLYVFGGHLRIHLCLYTTTMNQTFGLLDCHPKDDAQAVVGIPLFGVNSDGSSEEYIRPEGYVGKLLRSIDFKDPPKLIRICKDRQNESVATLNRRYGFYIEESVHETGLEMIEVEPKSRWERDNATINTTVDFNHDQVQRTWVRFRPKREEGRDYVVMLELEVNQSRVQARCHVMTASQDTSLDTIAAKIMETNQHTFGKQSASNGVSNLLVTLDEERVGACQMFVVRLASMSKPPRVSVNVTLELAQLERQVYLRDLLYEDRDIGPERSQIGLQIQEKTYNADIHREKLAAVQSQLDKLQLEKQSLNKGLTEATREIEQLHAQDRILKQRRGTLSQAVTITQDILGRLDEESVSQWHEAMVGSLLQSLSPIGNNAIDSLNDASEKLLMQAVLKGHEATVQFLLDRGSDIESHDNEGHSLLSIAAIRGHDGLIHMLAERGADIESVNQHGTTPLLIAALQGNAPVVGLLLDLGAGIEVKTRNGQTSLGIAALKGHRDVARLLIDRGANIESKNADGWRPLHVAIAKGHKDLTNLLLSRGAEIEPCTRRGITPLAMAAMKGNEGLAHSLIQKGATIDTRDADGWTPLFHATSRGCGPIMNLLLDKGADIKAKDIKGLSLLSMAVEKGQKSAALLLIDRGASEERTDSKGKSFQQAIKGNHEAFVQLLRRNGGSSDSLDSGRRMFWRKPASKLQKAQGPESCG</sequence>
<feature type="repeat" description="ANK" evidence="1">
    <location>
        <begin position="742"/>
        <end position="774"/>
    </location>
</feature>
<dbReference type="AlphaFoldDB" id="A0AAD9ER98"/>
<dbReference type="InterPro" id="IPR002110">
    <property type="entry name" value="Ankyrin_rpt"/>
</dbReference>
<accession>A0AAD9ER98</accession>
<gene>
    <name evidence="6" type="ORF">CCHR01_00499</name>
</gene>
<dbReference type="PANTHER" id="PTHR10622">
    <property type="entry name" value="HET DOMAIN-CONTAINING PROTEIN"/>
    <property type="match status" value="1"/>
</dbReference>
<protein>
    <submittedName>
        <fullName evidence="6">Het domain protein</fullName>
    </submittedName>
</protein>
<feature type="repeat" description="ANK" evidence="1">
    <location>
        <begin position="676"/>
        <end position="708"/>
    </location>
</feature>
<comment type="caution">
    <text evidence="6">The sequence shown here is derived from an EMBL/GenBank/DDBJ whole genome shotgun (WGS) entry which is preliminary data.</text>
</comment>
<dbReference type="InterPro" id="IPR010730">
    <property type="entry name" value="HET"/>
</dbReference>
<feature type="domain" description="DUF8212" evidence="5">
    <location>
        <begin position="225"/>
        <end position="287"/>
    </location>
</feature>
<evidence type="ECO:0000256" key="3">
    <source>
        <dbReference type="SAM" id="Phobius"/>
    </source>
</evidence>
<keyword evidence="1" id="KW-0040">ANK repeat</keyword>
<organism evidence="6 7">
    <name type="scientific">Colletotrichum chrysophilum</name>
    <dbReference type="NCBI Taxonomy" id="1836956"/>
    <lineage>
        <taxon>Eukaryota</taxon>
        <taxon>Fungi</taxon>
        <taxon>Dikarya</taxon>
        <taxon>Ascomycota</taxon>
        <taxon>Pezizomycotina</taxon>
        <taxon>Sordariomycetes</taxon>
        <taxon>Hypocreomycetidae</taxon>
        <taxon>Glomerellales</taxon>
        <taxon>Glomerellaceae</taxon>
        <taxon>Colletotrichum</taxon>
        <taxon>Colletotrichum gloeosporioides species complex</taxon>
    </lineage>
</organism>
<keyword evidence="7" id="KW-1185">Reference proteome</keyword>
<proteinExistence type="predicted"/>
<dbReference type="PROSITE" id="PS50297">
    <property type="entry name" value="ANK_REP_REGION"/>
    <property type="match status" value="6"/>
</dbReference>
<feature type="repeat" description="ANK" evidence="1">
    <location>
        <begin position="709"/>
        <end position="741"/>
    </location>
</feature>
<feature type="repeat" description="ANK" evidence="1">
    <location>
        <begin position="841"/>
        <end position="873"/>
    </location>
</feature>
<evidence type="ECO:0000313" key="6">
    <source>
        <dbReference type="EMBL" id="KAK1856937.1"/>
    </source>
</evidence>
<dbReference type="SUPFAM" id="SSF48403">
    <property type="entry name" value="Ankyrin repeat"/>
    <property type="match status" value="1"/>
</dbReference>
<feature type="coiled-coil region" evidence="2">
    <location>
        <begin position="576"/>
        <end position="624"/>
    </location>
</feature>
<feature type="repeat" description="ANK" evidence="1">
    <location>
        <begin position="775"/>
        <end position="807"/>
    </location>
</feature>
<evidence type="ECO:0000259" key="5">
    <source>
        <dbReference type="Pfam" id="PF26640"/>
    </source>
</evidence>
<keyword evidence="3" id="KW-1133">Transmembrane helix</keyword>
<dbReference type="InterPro" id="IPR058525">
    <property type="entry name" value="DUF8212"/>
</dbReference>
<dbReference type="Pfam" id="PF12796">
    <property type="entry name" value="Ank_2"/>
    <property type="match status" value="2"/>
</dbReference>
<feature type="repeat" description="ANK" evidence="1">
    <location>
        <begin position="874"/>
        <end position="906"/>
    </location>
</feature>
<dbReference type="SMART" id="SM00248">
    <property type="entry name" value="ANK"/>
    <property type="match status" value="8"/>
</dbReference>
<keyword evidence="2" id="KW-0175">Coiled coil</keyword>
<evidence type="ECO:0000313" key="7">
    <source>
        <dbReference type="Proteomes" id="UP001243330"/>
    </source>
</evidence>
<dbReference type="InterPro" id="IPR036770">
    <property type="entry name" value="Ankyrin_rpt-contain_sf"/>
</dbReference>
<feature type="transmembrane region" description="Helical" evidence="3">
    <location>
        <begin position="204"/>
        <end position="221"/>
    </location>
</feature>
<dbReference type="EMBL" id="JAQOWY010000004">
    <property type="protein sequence ID" value="KAK1856937.1"/>
    <property type="molecule type" value="Genomic_DNA"/>
</dbReference>
<reference evidence="6" key="1">
    <citation type="submission" date="2023-01" db="EMBL/GenBank/DDBJ databases">
        <title>Colletotrichum chrysophilum M932 genome sequence.</title>
        <authorList>
            <person name="Baroncelli R."/>
        </authorList>
    </citation>
    <scope>NUCLEOTIDE SEQUENCE</scope>
    <source>
        <strain evidence="6">M932</strain>
    </source>
</reference>
<dbReference type="Gene3D" id="1.25.40.20">
    <property type="entry name" value="Ankyrin repeat-containing domain"/>
    <property type="match status" value="1"/>
</dbReference>
<feature type="repeat" description="ANK" evidence="1">
    <location>
        <begin position="907"/>
        <end position="939"/>
    </location>
</feature>
<feature type="repeat" description="ANK" evidence="1">
    <location>
        <begin position="808"/>
        <end position="840"/>
    </location>
</feature>